<dbReference type="EMBL" id="JAAARO010000009">
    <property type="protein sequence ID" value="KAF5742234.1"/>
    <property type="molecule type" value="Genomic_DNA"/>
</dbReference>
<evidence type="ECO:0000256" key="5">
    <source>
        <dbReference type="ARBA" id="ARBA00023242"/>
    </source>
</evidence>
<dbReference type="Pfam" id="PF18791">
    <property type="entry name" value="Transp_inhibit"/>
    <property type="match status" value="1"/>
</dbReference>
<dbReference type="InterPro" id="IPR036047">
    <property type="entry name" value="F-box-like_dom_sf"/>
</dbReference>
<dbReference type="SUPFAM" id="SSF81383">
    <property type="entry name" value="F-box domain"/>
    <property type="match status" value="1"/>
</dbReference>
<dbReference type="InterPro" id="IPR032675">
    <property type="entry name" value="LRR_dom_sf"/>
</dbReference>
<protein>
    <recommendedName>
        <fullName evidence="7">F-box domain-containing protein</fullName>
    </recommendedName>
</protein>
<dbReference type="PANTHER" id="PTHR16134:SF148">
    <property type="entry name" value="S-PHASE KINASE-ASSOCIATED PROTEIN 2, ISOFORM A"/>
    <property type="match status" value="1"/>
</dbReference>
<keyword evidence="5" id="KW-0539">Nucleus</keyword>
<accession>A0A7J7D7E3</accession>
<keyword evidence="4" id="KW-0833">Ubl conjugation pathway</keyword>
<dbReference type="InterPro" id="IPR001810">
    <property type="entry name" value="F-box_dom"/>
</dbReference>
<dbReference type="Pfam" id="PF18511">
    <property type="entry name" value="F-box_5"/>
    <property type="match status" value="1"/>
</dbReference>
<evidence type="ECO:0000313" key="8">
    <source>
        <dbReference type="EMBL" id="KAF5742234.1"/>
    </source>
</evidence>
<evidence type="ECO:0000256" key="6">
    <source>
        <dbReference type="ARBA" id="ARBA00023294"/>
    </source>
</evidence>
<dbReference type="GO" id="GO:0009734">
    <property type="term" value="P:auxin-activated signaling pathway"/>
    <property type="evidence" value="ECO:0007669"/>
    <property type="project" value="UniProtKB-KW"/>
</dbReference>
<dbReference type="FunFam" id="1.20.1280.50:FF:000006">
    <property type="entry name" value="Transport inhibitor response 1"/>
    <property type="match status" value="1"/>
</dbReference>
<proteinExistence type="predicted"/>
<keyword evidence="9" id="KW-1185">Reference proteome</keyword>
<dbReference type="Gene3D" id="1.20.1280.50">
    <property type="match status" value="1"/>
</dbReference>
<dbReference type="GO" id="GO:0010011">
    <property type="term" value="F:auxin binding"/>
    <property type="evidence" value="ECO:0007669"/>
    <property type="project" value="UniProtKB-ARBA"/>
</dbReference>
<dbReference type="SMART" id="SM00256">
    <property type="entry name" value="FBOX"/>
    <property type="match status" value="1"/>
</dbReference>
<dbReference type="InterPro" id="IPR006553">
    <property type="entry name" value="Leu-rich_rpt_Cys-con_subtyp"/>
</dbReference>
<evidence type="ECO:0000313" key="9">
    <source>
        <dbReference type="Proteomes" id="UP000593562"/>
    </source>
</evidence>
<dbReference type="GO" id="GO:0010152">
    <property type="term" value="P:pollen maturation"/>
    <property type="evidence" value="ECO:0007669"/>
    <property type="project" value="UniProtKB-ARBA"/>
</dbReference>
<dbReference type="PANTHER" id="PTHR16134">
    <property type="entry name" value="F-BOX/TPR REPEAT PROTEIN POF3"/>
    <property type="match status" value="1"/>
</dbReference>
<sequence length="580" mass="64879">MDSKRKRESPESNRSAMFPDEVLERVLSLIESHKDRSSLSLVCKDWYHAERWSRTRVFIGNCYSVSPEIVARRFPKIKSVTLKGKPRFSDFNLVPENWGADVHSWLVVFASEYPFLEELRLKRMTVCDESLEFLALNFPNFMGLSLLSCDGFSTDGLAAIAKHCKNLTELDIQDNGIDDRSGGWLSCFPETFTSLEVLNFGTLNSDVTFDTLERLVARCKSLKVLKVNKNISLEQLQKLLVCAPQLTEVGTGSFLQELTPSQYSNIEIAFSNCKNLHSLSGLWEVTALYLPVLFSASINLTFLNLSYAALQGDDLAELLVHCQHLRRLWVLDTVGDLGLEAVGSSCPLLEELRVFPDNPFDDEGNHGVTEAGFVAVSNGCPRLHYVLYFCRLMTNAAVATVVKNCPDFTHFRLCIMTPGQPDYRTNEPMDEAFGAVVKTCKKLQRLSVSGLLTDLTFEYIGMYAKTLETLSVAFAGSSDRGMECVLKGCPKLRKLEIRDCPFGNAALLSGLEKYESMRSLWMSACNVTMNGCRLLAREMPRLNVEVMKEDGSDGIQADKVYVYRSVAGPRRDAPPSVLTL</sequence>
<evidence type="ECO:0000256" key="4">
    <source>
        <dbReference type="ARBA" id="ARBA00022786"/>
    </source>
</evidence>
<evidence type="ECO:0000259" key="7">
    <source>
        <dbReference type="SMART" id="SM00256"/>
    </source>
</evidence>
<dbReference type="InterPro" id="IPR041101">
    <property type="entry name" value="Transp_inhibit"/>
</dbReference>
<keyword evidence="6" id="KW-0927">Auxin signaling pathway</keyword>
<evidence type="ECO:0000256" key="1">
    <source>
        <dbReference type="ARBA" id="ARBA00004123"/>
    </source>
</evidence>
<dbReference type="GO" id="GO:0005634">
    <property type="term" value="C:nucleus"/>
    <property type="evidence" value="ECO:0007669"/>
    <property type="project" value="UniProtKB-SubCell"/>
</dbReference>
<dbReference type="FunFam" id="3.80.10.10:FF:000029">
    <property type="entry name" value="Transport inhibitor response 1"/>
    <property type="match status" value="1"/>
</dbReference>
<dbReference type="AlphaFoldDB" id="A0A7J7D7E3"/>
<dbReference type="Gene3D" id="3.80.10.10">
    <property type="entry name" value="Ribonuclease Inhibitor"/>
    <property type="match status" value="1"/>
</dbReference>
<reference evidence="8 9" key="1">
    <citation type="journal article" date="2020" name="Nat. Commun.">
        <title>Genome of Tripterygium wilfordii and identification of cytochrome P450 involved in triptolide biosynthesis.</title>
        <authorList>
            <person name="Tu L."/>
            <person name="Su P."/>
            <person name="Zhang Z."/>
            <person name="Gao L."/>
            <person name="Wang J."/>
            <person name="Hu T."/>
            <person name="Zhou J."/>
            <person name="Zhang Y."/>
            <person name="Zhao Y."/>
            <person name="Liu Y."/>
            <person name="Song Y."/>
            <person name="Tong Y."/>
            <person name="Lu Y."/>
            <person name="Yang J."/>
            <person name="Xu C."/>
            <person name="Jia M."/>
            <person name="Peters R.J."/>
            <person name="Huang L."/>
            <person name="Gao W."/>
        </authorList>
    </citation>
    <scope>NUCLEOTIDE SEQUENCE [LARGE SCALE GENOMIC DNA]</scope>
    <source>
        <strain evidence="9">cv. XIE 37</strain>
        <tissue evidence="8">Leaf</tissue>
    </source>
</reference>
<comment type="subcellular location">
    <subcellularLocation>
        <location evidence="1">Nucleus</location>
    </subcellularLocation>
</comment>
<dbReference type="OrthoDB" id="423607at2759"/>
<dbReference type="SMART" id="SM00367">
    <property type="entry name" value="LRR_CC"/>
    <property type="match status" value="4"/>
</dbReference>
<evidence type="ECO:0000256" key="3">
    <source>
        <dbReference type="ARBA" id="ARBA00022473"/>
    </source>
</evidence>
<organism evidence="8 9">
    <name type="scientific">Tripterygium wilfordii</name>
    <name type="common">Thunder God vine</name>
    <dbReference type="NCBI Taxonomy" id="458696"/>
    <lineage>
        <taxon>Eukaryota</taxon>
        <taxon>Viridiplantae</taxon>
        <taxon>Streptophyta</taxon>
        <taxon>Embryophyta</taxon>
        <taxon>Tracheophyta</taxon>
        <taxon>Spermatophyta</taxon>
        <taxon>Magnoliopsida</taxon>
        <taxon>eudicotyledons</taxon>
        <taxon>Gunneridae</taxon>
        <taxon>Pentapetalae</taxon>
        <taxon>rosids</taxon>
        <taxon>fabids</taxon>
        <taxon>Celastrales</taxon>
        <taxon>Celastraceae</taxon>
        <taxon>Tripterygium</taxon>
    </lineage>
</organism>
<dbReference type="SUPFAM" id="SSF52047">
    <property type="entry name" value="RNI-like"/>
    <property type="match status" value="1"/>
</dbReference>
<comment type="pathway">
    <text evidence="2">Protein modification; protein ubiquitination.</text>
</comment>
<name>A0A7J7D7E3_TRIWF</name>
<comment type="caution">
    <text evidence="8">The sequence shown here is derived from an EMBL/GenBank/DDBJ whole genome shotgun (WGS) entry which is preliminary data.</text>
</comment>
<dbReference type="InterPro" id="IPR041567">
    <property type="entry name" value="COI1_F-box"/>
</dbReference>
<dbReference type="Proteomes" id="UP000593562">
    <property type="component" value="Unassembled WGS sequence"/>
</dbReference>
<feature type="domain" description="F-box" evidence="7">
    <location>
        <begin position="18"/>
        <end position="59"/>
    </location>
</feature>
<keyword evidence="3" id="KW-0217">Developmental protein</keyword>
<dbReference type="InParanoid" id="A0A7J7D7E3"/>
<gene>
    <name evidence="8" type="ORF">HS088_TW09G00278</name>
</gene>
<evidence type="ECO:0000256" key="2">
    <source>
        <dbReference type="ARBA" id="ARBA00004906"/>
    </source>
</evidence>
<dbReference type="CDD" id="cd22159">
    <property type="entry name" value="F-box_AtTIR1-like"/>
    <property type="match status" value="1"/>
</dbReference>